<dbReference type="AlphaFoldDB" id="A0A0Z8KEI0"/>
<proteinExistence type="predicted"/>
<dbReference type="Proteomes" id="UP000070960">
    <property type="component" value="Unassembled WGS sequence"/>
</dbReference>
<evidence type="ECO:0000313" key="2">
    <source>
        <dbReference type="Proteomes" id="UP000070960"/>
    </source>
</evidence>
<sequence length="108" mass="12270">MTTETIDSKTYGLGFFEGIEKEYPSQALSNAIKDLALTGDVTEETTPPEIRTQLLVAVMKEIAYPDFKKLGQYLFSYQRNQDTITAQNIEVNPDLFHLIQANPEAYLY</sequence>
<name>A0A0Z8KEI0_STRSU</name>
<organism evidence="1 2">
    <name type="scientific">Streptococcus suis</name>
    <dbReference type="NCBI Taxonomy" id="1307"/>
    <lineage>
        <taxon>Bacteria</taxon>
        <taxon>Bacillati</taxon>
        <taxon>Bacillota</taxon>
        <taxon>Bacilli</taxon>
        <taxon>Lactobacillales</taxon>
        <taxon>Streptococcaceae</taxon>
        <taxon>Streptococcus</taxon>
    </lineage>
</organism>
<evidence type="ECO:0000313" key="1">
    <source>
        <dbReference type="EMBL" id="CYV70818.1"/>
    </source>
</evidence>
<accession>A0A0Z8KEI0</accession>
<reference evidence="1 2" key="1">
    <citation type="submission" date="2016-02" db="EMBL/GenBank/DDBJ databases">
        <authorList>
            <consortium name="Pathogen Informatics"/>
        </authorList>
    </citation>
    <scope>NUCLEOTIDE SEQUENCE [LARGE SCALE GENOMIC DNA]</scope>
    <source>
        <strain evidence="1 2">LSS80</strain>
    </source>
</reference>
<gene>
    <name evidence="1" type="ORF">ERS132442_01099</name>
</gene>
<protein>
    <submittedName>
        <fullName evidence="1">Uncharacterized protein</fullName>
    </submittedName>
</protein>
<dbReference type="RefSeq" id="WP_044763738.1">
    <property type="nucleotide sequence ID" value="NZ_CECW01000008.1"/>
</dbReference>
<dbReference type="EMBL" id="FIIE01000008">
    <property type="protein sequence ID" value="CYV70818.1"/>
    <property type="molecule type" value="Genomic_DNA"/>
</dbReference>